<name>A0A1S2XF08_CICAR</name>
<dbReference type="PaxDb" id="3827-XP_004487292.1"/>
<keyword evidence="2" id="KW-1185">Reference proteome</keyword>
<reference evidence="2" key="1">
    <citation type="journal article" date="2013" name="Nat. Biotechnol.">
        <title>Draft genome sequence of chickpea (Cicer arietinum) provides a resource for trait improvement.</title>
        <authorList>
            <person name="Varshney R.K."/>
            <person name="Song C."/>
            <person name="Saxena R.K."/>
            <person name="Azam S."/>
            <person name="Yu S."/>
            <person name="Sharpe A.G."/>
            <person name="Cannon S."/>
            <person name="Baek J."/>
            <person name="Rosen B.D."/>
            <person name="Tar'an B."/>
            <person name="Millan T."/>
            <person name="Zhang X."/>
            <person name="Ramsay L.D."/>
            <person name="Iwata A."/>
            <person name="Wang Y."/>
            <person name="Nelson W."/>
            <person name="Farmer A.D."/>
            <person name="Gaur P.M."/>
            <person name="Soderlund C."/>
            <person name="Penmetsa R.V."/>
            <person name="Xu C."/>
            <person name="Bharti A.K."/>
            <person name="He W."/>
            <person name="Winter P."/>
            <person name="Zhao S."/>
            <person name="Hane J.K."/>
            <person name="Carrasquilla-Garcia N."/>
            <person name="Condie J.A."/>
            <person name="Upadhyaya H.D."/>
            <person name="Luo M.C."/>
            <person name="Thudi M."/>
            <person name="Gowda C.L."/>
            <person name="Singh N.P."/>
            <person name="Lichtenzveig J."/>
            <person name="Gali K.K."/>
            <person name="Rubio J."/>
            <person name="Nadarajan N."/>
            <person name="Dolezel J."/>
            <person name="Bansal K.C."/>
            <person name="Xu X."/>
            <person name="Edwards D."/>
            <person name="Zhang G."/>
            <person name="Kahl G."/>
            <person name="Gil J."/>
            <person name="Singh K.B."/>
            <person name="Datta S.K."/>
            <person name="Jackson S.A."/>
            <person name="Wang J."/>
            <person name="Cook D.R."/>
        </authorList>
    </citation>
    <scope>NUCLEOTIDE SEQUENCE [LARGE SCALE GENOMIC DNA]</scope>
    <source>
        <strain evidence="2">cv. CDC Frontier</strain>
    </source>
</reference>
<evidence type="ECO:0000313" key="3">
    <source>
        <dbReference type="RefSeq" id="XP_004487292.1"/>
    </source>
</evidence>
<dbReference type="OrthoDB" id="1876367at2759"/>
<dbReference type="KEGG" id="cam:101496693"/>
<evidence type="ECO:0000256" key="1">
    <source>
        <dbReference type="SAM" id="MobiDB-lite"/>
    </source>
</evidence>
<protein>
    <submittedName>
        <fullName evidence="3">Uncharacterized protein LOC101496693</fullName>
    </submittedName>
</protein>
<gene>
    <name evidence="3" type="primary">LOC101496693</name>
</gene>
<evidence type="ECO:0000313" key="2">
    <source>
        <dbReference type="Proteomes" id="UP000087171"/>
    </source>
</evidence>
<feature type="region of interest" description="Disordered" evidence="1">
    <location>
        <begin position="252"/>
        <end position="272"/>
    </location>
</feature>
<dbReference type="PANTHER" id="PTHR35497:SF1">
    <property type="entry name" value="ACYL-UDP-N-ACETYLGLUCOSAMINE O-ACYLTRANSFERASE"/>
    <property type="match status" value="1"/>
</dbReference>
<dbReference type="eggNOG" id="ENOG502QTXR">
    <property type="taxonomic scope" value="Eukaryota"/>
</dbReference>
<organism evidence="2 3">
    <name type="scientific">Cicer arietinum</name>
    <name type="common">Chickpea</name>
    <name type="synonym">Garbanzo</name>
    <dbReference type="NCBI Taxonomy" id="3827"/>
    <lineage>
        <taxon>Eukaryota</taxon>
        <taxon>Viridiplantae</taxon>
        <taxon>Streptophyta</taxon>
        <taxon>Embryophyta</taxon>
        <taxon>Tracheophyta</taxon>
        <taxon>Spermatophyta</taxon>
        <taxon>Magnoliopsida</taxon>
        <taxon>eudicotyledons</taxon>
        <taxon>Gunneridae</taxon>
        <taxon>Pentapetalae</taxon>
        <taxon>rosids</taxon>
        <taxon>fabids</taxon>
        <taxon>Fabales</taxon>
        <taxon>Fabaceae</taxon>
        <taxon>Papilionoideae</taxon>
        <taxon>50 kb inversion clade</taxon>
        <taxon>NPAAA clade</taxon>
        <taxon>Hologalegina</taxon>
        <taxon>IRL clade</taxon>
        <taxon>Cicereae</taxon>
        <taxon>Cicer</taxon>
    </lineage>
</organism>
<accession>A0A1S2XF08</accession>
<reference evidence="3" key="2">
    <citation type="submission" date="2025-08" db="UniProtKB">
        <authorList>
            <consortium name="RefSeq"/>
        </authorList>
    </citation>
    <scope>IDENTIFICATION</scope>
    <source>
        <tissue evidence="3">Etiolated seedlings</tissue>
    </source>
</reference>
<dbReference type="PANTHER" id="PTHR35497">
    <property type="entry name" value="ACYL-UDP-N-ACETYLGLUCOSAMINE O-ACYLTRANSFERASE"/>
    <property type="match status" value="1"/>
</dbReference>
<sequence length="516" mass="58407">MGGKLELGPPKVGVSNPREKAARIILRTIRSQGHPYIELRENGKRFIYFCILCLAPCYGDEVVYDHLKGKLHRGRLASAKRTLLKPNPWPFNDGLIFFYTSTDNDKEQETRNTYRSRLLKLIESDNDNSRAIVRFGEEAQSEVLPIATDDTLADGVTLVIPRLQIADRTIDVKVRKVGLGKISARFVEKYGSSNENEIKRIWCEWLGKENRQQDDIEVQEHDFGVVIFPYSYDLGREGLVDDTESLLLSASMVEPENESKSGRKRKAPFSDHEDVGDLISKQYAPSAEESSPLNNAASTSTLDQCNSQLLRTKFVSSKAIRKAMRQRERLAAEQVCNICRQKIIPGRDVAAFLNLKTGRIACCSRNPKGAFHVFHTACVIHWILLCEYEIITNRLAHPNASQEGKRKIVSCSGREDKDIKHVFCPECQGAGLIIADGLEYPQFCSLSQIFRLKLMIGQKRNQWIKNPEDLQNCSIGFHFPSQSKEIAEEKVEPIKMLHFYRADDQSLGPNSANVTF</sequence>
<proteinExistence type="predicted"/>
<dbReference type="GeneID" id="101496693"/>
<dbReference type="RefSeq" id="XP_004487292.1">
    <property type="nucleotide sequence ID" value="XM_004487235.3"/>
</dbReference>
<dbReference type="AlphaFoldDB" id="A0A1S2XF08"/>
<dbReference type="STRING" id="3827.A0A1S2XF08"/>
<dbReference type="Proteomes" id="UP000087171">
    <property type="component" value="Chromosome Ca1"/>
</dbReference>